<evidence type="ECO:0000313" key="6">
    <source>
        <dbReference type="EMBL" id="ROM34139.1"/>
    </source>
</evidence>
<dbReference type="Proteomes" id="UP000284656">
    <property type="component" value="Unassembled WGS sequence"/>
</dbReference>
<dbReference type="GO" id="GO:0005886">
    <property type="term" value="C:plasma membrane"/>
    <property type="evidence" value="ECO:0007669"/>
    <property type="project" value="UniProtKB-SubCell"/>
</dbReference>
<proteinExistence type="inferred from homology"/>
<name>A0A423ES32_9PSED</name>
<evidence type="ECO:0000256" key="3">
    <source>
        <dbReference type="ARBA" id="ARBA00022519"/>
    </source>
</evidence>
<evidence type="ECO:0000313" key="7">
    <source>
        <dbReference type="Proteomes" id="UP000284656"/>
    </source>
</evidence>
<gene>
    <name evidence="6" type="ORF">BK648_25720</name>
</gene>
<dbReference type="PANTHER" id="PTHR32089:SF120">
    <property type="entry name" value="METHYL-ACCEPTING CHEMOTAXIS PROTEIN TLPQ"/>
    <property type="match status" value="1"/>
</dbReference>
<comment type="similarity">
    <text evidence="4">Belongs to the methyl-accepting chemotaxis (MCP) protein family.</text>
</comment>
<dbReference type="InterPro" id="IPR000727">
    <property type="entry name" value="T_SNARE_dom"/>
</dbReference>
<evidence type="ECO:0000256" key="2">
    <source>
        <dbReference type="ARBA" id="ARBA00022500"/>
    </source>
</evidence>
<evidence type="ECO:0000259" key="5">
    <source>
        <dbReference type="PROSITE" id="PS50192"/>
    </source>
</evidence>
<comment type="subcellular location">
    <subcellularLocation>
        <location evidence="1">Cell inner membrane</location>
        <topology evidence="1">Multi-pass membrane protein</topology>
    </subcellularLocation>
</comment>
<dbReference type="PANTHER" id="PTHR32089">
    <property type="entry name" value="METHYL-ACCEPTING CHEMOTAXIS PROTEIN MCPB"/>
    <property type="match status" value="1"/>
</dbReference>
<evidence type="ECO:0000256" key="4">
    <source>
        <dbReference type="ARBA" id="ARBA00029447"/>
    </source>
</evidence>
<keyword evidence="3" id="KW-0472">Membrane</keyword>
<organism evidence="6 7">
    <name type="scientific">Pseudomonas poae</name>
    <dbReference type="NCBI Taxonomy" id="200451"/>
    <lineage>
        <taxon>Bacteria</taxon>
        <taxon>Pseudomonadati</taxon>
        <taxon>Pseudomonadota</taxon>
        <taxon>Gammaproteobacteria</taxon>
        <taxon>Pseudomonadales</taxon>
        <taxon>Pseudomonadaceae</taxon>
        <taxon>Pseudomonas</taxon>
    </lineage>
</organism>
<evidence type="ECO:0000256" key="1">
    <source>
        <dbReference type="ARBA" id="ARBA00004429"/>
    </source>
</evidence>
<accession>A0A423ES32</accession>
<keyword evidence="3" id="KW-1003">Cell membrane</keyword>
<dbReference type="GO" id="GO:0006935">
    <property type="term" value="P:chemotaxis"/>
    <property type="evidence" value="ECO:0007669"/>
    <property type="project" value="UniProtKB-KW"/>
</dbReference>
<dbReference type="PROSITE" id="PS50192">
    <property type="entry name" value="T_SNARE"/>
    <property type="match status" value="1"/>
</dbReference>
<dbReference type="SUPFAM" id="SSF58104">
    <property type="entry name" value="Methyl-accepting chemotaxis protein (MCP) signaling domain"/>
    <property type="match status" value="1"/>
</dbReference>
<feature type="domain" description="T-SNARE coiled-coil homology" evidence="5">
    <location>
        <begin position="1"/>
        <end position="54"/>
    </location>
</feature>
<dbReference type="AlphaFoldDB" id="A0A423ES32"/>
<keyword evidence="3" id="KW-0997">Cell inner membrane</keyword>
<sequence>MLERITHAVEAIRDMNRQIATAAEEQTSVAEDISRNLTEITSIASTNLDNMQRTEAASLNLHGLSGQLNEVTARLSA</sequence>
<reference evidence="6 7" key="1">
    <citation type="submission" date="2016-10" db="EMBL/GenBank/DDBJ databases">
        <title>Comparative genome analysis of multiple Pseudomonas spp. focuses on biocontrol and plant growth promoting traits.</title>
        <authorList>
            <person name="Tao X.-Y."/>
            <person name="Taylor C.G."/>
        </authorList>
    </citation>
    <scope>NUCLEOTIDE SEQUENCE [LARGE SCALE GENOMIC DNA]</scope>
    <source>
        <strain evidence="6 7">29G9</strain>
    </source>
</reference>
<dbReference type="Gene3D" id="1.10.287.950">
    <property type="entry name" value="Methyl-accepting chemotaxis protein"/>
    <property type="match status" value="1"/>
</dbReference>
<comment type="caution">
    <text evidence="6">The sequence shown here is derived from an EMBL/GenBank/DDBJ whole genome shotgun (WGS) entry which is preliminary data.</text>
</comment>
<dbReference type="EMBL" id="MOAY01000081">
    <property type="protein sequence ID" value="ROM34139.1"/>
    <property type="molecule type" value="Genomic_DNA"/>
</dbReference>
<keyword evidence="2" id="KW-0145">Chemotaxis</keyword>
<protein>
    <recommendedName>
        <fullName evidence="5">t-SNARE coiled-coil homology domain-containing protein</fullName>
    </recommendedName>
</protein>